<sequence>MYTALFVVSLIMFGYMIYVLIKPEKF</sequence>
<gene>
    <name evidence="1" type="ORF">FYJ30_03660</name>
</gene>
<protein>
    <submittedName>
        <fullName evidence="1">Potassium-transporting ATPase subunit F</fullName>
    </submittedName>
</protein>
<dbReference type="Pfam" id="PF09604">
    <property type="entry name" value="Potass_KdpF"/>
    <property type="match status" value="1"/>
</dbReference>
<dbReference type="Proteomes" id="UP000460950">
    <property type="component" value="Unassembled WGS sequence"/>
</dbReference>
<evidence type="ECO:0000313" key="2">
    <source>
        <dbReference type="Proteomes" id="UP000460950"/>
    </source>
</evidence>
<dbReference type="EMBL" id="VULU01000004">
    <property type="protein sequence ID" value="MSS47440.1"/>
    <property type="molecule type" value="Genomic_DNA"/>
</dbReference>
<accession>A0A7K0JC05</accession>
<dbReference type="GO" id="GO:0005886">
    <property type="term" value="C:plasma membrane"/>
    <property type="evidence" value="ECO:0007669"/>
    <property type="project" value="InterPro"/>
</dbReference>
<dbReference type="RefSeq" id="WP_154577194.1">
    <property type="nucleotide sequence ID" value="NZ_JADNIH010000039.1"/>
</dbReference>
<reference evidence="1 2" key="1">
    <citation type="submission" date="2019-09" db="EMBL/GenBank/DDBJ databases">
        <title>In-depth cultivation of the pig gut microbiome towards novel bacterial diversity and tailored functional studies.</title>
        <authorList>
            <person name="Wylensek D."/>
            <person name="Hitch T.C.A."/>
            <person name="Clavel T."/>
        </authorList>
    </citation>
    <scope>NUCLEOTIDE SEQUENCE [LARGE SCALE GENOMIC DNA]</scope>
    <source>
        <strain evidence="1 2">WCA-389-WT-3C</strain>
    </source>
</reference>
<comment type="caution">
    <text evidence="1">The sequence shown here is derived from an EMBL/GenBank/DDBJ whole genome shotgun (WGS) entry which is preliminary data.</text>
</comment>
<organism evidence="1 2">
    <name type="scientific">Phocaeicola vulgatus</name>
    <name type="common">Bacteroides vulgatus</name>
    <dbReference type="NCBI Taxonomy" id="821"/>
    <lineage>
        <taxon>Bacteria</taxon>
        <taxon>Pseudomonadati</taxon>
        <taxon>Bacteroidota</taxon>
        <taxon>Bacteroidia</taxon>
        <taxon>Bacteroidales</taxon>
        <taxon>Bacteroidaceae</taxon>
        <taxon>Phocaeicola</taxon>
    </lineage>
</organism>
<dbReference type="InterPro" id="IPR011726">
    <property type="entry name" value="KdpF"/>
</dbReference>
<dbReference type="AlphaFoldDB" id="A0A7K0JC05"/>
<proteinExistence type="predicted"/>
<name>A0A7K0JC05_PHOVU</name>
<dbReference type="GO" id="GO:0008556">
    <property type="term" value="F:P-type potassium transmembrane transporter activity"/>
    <property type="evidence" value="ECO:0007669"/>
    <property type="project" value="InterPro"/>
</dbReference>
<evidence type="ECO:0000313" key="1">
    <source>
        <dbReference type="EMBL" id="MSS47440.1"/>
    </source>
</evidence>